<dbReference type="Proteomes" id="UP000630135">
    <property type="component" value="Unassembled WGS sequence"/>
</dbReference>
<reference evidence="4" key="3">
    <citation type="journal article" date="2019" name="Int. J. Syst. Evol. Microbiol.">
        <title>The Global Catalogue of Microorganisms (GCM) 10K type strain sequencing project: providing services to taxonomists for standard genome sequencing and annotation.</title>
        <authorList>
            <consortium name="The Broad Institute Genomics Platform"/>
            <consortium name="The Broad Institute Genome Sequencing Center for Infectious Disease"/>
            <person name="Wu L."/>
            <person name="Ma J."/>
        </authorList>
    </citation>
    <scope>NUCLEOTIDE SEQUENCE [LARGE SCALE GENOMIC DNA]</scope>
    <source>
        <strain evidence="4">CGMCC 1.8884</strain>
    </source>
</reference>
<evidence type="ECO:0000313" key="4">
    <source>
        <dbReference type="Proteomes" id="UP000630135"/>
    </source>
</evidence>
<reference evidence="3" key="1">
    <citation type="journal article" date="2014" name="Int. J. Syst. Evol. Microbiol.">
        <title>Complete genome of a new Firmicutes species belonging to the dominant human colonic microbiota ('Ruminococcus bicirculans') reveals two chromosomes and a selective capacity to utilize plant glucans.</title>
        <authorList>
            <consortium name="NISC Comparative Sequencing Program"/>
            <person name="Wegmann U."/>
            <person name="Louis P."/>
            <person name="Goesmann A."/>
            <person name="Henrissat B."/>
            <person name="Duncan S.H."/>
            <person name="Flint H.J."/>
        </authorList>
    </citation>
    <scope>NUCLEOTIDE SEQUENCE</scope>
    <source>
        <strain evidence="3">CGMCC 1.8884</strain>
    </source>
</reference>
<dbReference type="EMBL" id="BMMA01000019">
    <property type="protein sequence ID" value="GGI85720.1"/>
    <property type="molecule type" value="Genomic_DNA"/>
</dbReference>
<protein>
    <recommendedName>
        <fullName evidence="1">HTH cro/C1-type domain-containing protein</fullName>
    </recommendedName>
</protein>
<dbReference type="AlphaFoldDB" id="A0AAV4KA51"/>
<evidence type="ECO:0000313" key="3">
    <source>
        <dbReference type="EMBL" id="GGP30165.1"/>
    </source>
</evidence>
<comment type="caution">
    <text evidence="2">The sequence shown here is derived from an EMBL/GenBank/DDBJ whole genome shotgun (WGS) entry which is preliminary data.</text>
</comment>
<dbReference type="InterPro" id="IPR010982">
    <property type="entry name" value="Lambda_DNA-bd_dom_sf"/>
</dbReference>
<evidence type="ECO:0000259" key="1">
    <source>
        <dbReference type="PROSITE" id="PS50943"/>
    </source>
</evidence>
<evidence type="ECO:0000313" key="2">
    <source>
        <dbReference type="EMBL" id="GGI85720.1"/>
    </source>
</evidence>
<dbReference type="PROSITE" id="PS50943">
    <property type="entry name" value="HTH_CROC1"/>
    <property type="match status" value="1"/>
</dbReference>
<reference evidence="2" key="2">
    <citation type="journal article" date="2014" name="Int. J. Syst. Evol. Microbiol.">
        <title>Complete genome sequence of Corynebacterium casei LMG S-19264T (=DSM 44701T), isolated from a smear-ripened cheese.</title>
        <authorList>
            <consortium name="US DOE Joint Genome Institute (JGI-PGF)"/>
            <person name="Walter F."/>
            <person name="Albersmeier A."/>
            <person name="Kalinowski J."/>
            <person name="Ruckert C."/>
        </authorList>
    </citation>
    <scope>NUCLEOTIDE SEQUENCE</scope>
    <source>
        <strain evidence="2">CGMCC 1.8885</strain>
    </source>
</reference>
<dbReference type="GO" id="GO:0003677">
    <property type="term" value="F:DNA binding"/>
    <property type="evidence" value="ECO:0007669"/>
    <property type="project" value="InterPro"/>
</dbReference>
<gene>
    <name evidence="3" type="ORF">GCM10008021_18160</name>
    <name evidence="2" type="ORF">GCM10010914_20210</name>
</gene>
<proteinExistence type="predicted"/>
<dbReference type="InterPro" id="IPR001387">
    <property type="entry name" value="Cro/C1-type_HTH"/>
</dbReference>
<dbReference type="Proteomes" id="UP000652720">
    <property type="component" value="Unassembled WGS sequence"/>
</dbReference>
<sequence length="98" mass="10991">MPRRPRKQRAPDPEVESFLAALGQRIRALRTEDFSQEDFAAEVDVFRSHMSLIEQGQVDLRLSTVYRIARGLDLSVSELLDLETQAGVSTETASETGQ</sequence>
<evidence type="ECO:0000313" key="5">
    <source>
        <dbReference type="Proteomes" id="UP000652720"/>
    </source>
</evidence>
<dbReference type="Pfam" id="PF13560">
    <property type="entry name" value="HTH_31"/>
    <property type="match status" value="1"/>
</dbReference>
<name>A0AAV4KA51_9DEIO</name>
<dbReference type="SMART" id="SM00530">
    <property type="entry name" value="HTH_XRE"/>
    <property type="match status" value="1"/>
</dbReference>
<reference evidence="2" key="4">
    <citation type="submission" date="2023-08" db="EMBL/GenBank/DDBJ databases">
        <authorList>
            <person name="Sun Q."/>
            <person name="Zhou Y."/>
        </authorList>
    </citation>
    <scope>NUCLEOTIDE SEQUENCE</scope>
    <source>
        <strain evidence="3">CGMCC 1.8884</strain>
        <strain evidence="2">CGMCC 1.8885</strain>
    </source>
</reference>
<dbReference type="EMBL" id="BMLZ01000021">
    <property type="protein sequence ID" value="GGP30165.1"/>
    <property type="molecule type" value="Genomic_DNA"/>
</dbReference>
<feature type="domain" description="HTH cro/C1-type" evidence="1">
    <location>
        <begin position="26"/>
        <end position="79"/>
    </location>
</feature>
<dbReference type="GeneID" id="59166860"/>
<accession>A0AAV4KA51</accession>
<dbReference type="CDD" id="cd00093">
    <property type="entry name" value="HTH_XRE"/>
    <property type="match status" value="1"/>
</dbReference>
<dbReference type="SUPFAM" id="SSF47413">
    <property type="entry name" value="lambda repressor-like DNA-binding domains"/>
    <property type="match status" value="1"/>
</dbReference>
<keyword evidence="4" id="KW-1185">Reference proteome</keyword>
<dbReference type="RefSeq" id="WP_081608249.1">
    <property type="nucleotide sequence ID" value="NZ_BMLZ01000021.1"/>
</dbReference>
<dbReference type="Gene3D" id="1.10.260.40">
    <property type="entry name" value="lambda repressor-like DNA-binding domains"/>
    <property type="match status" value="1"/>
</dbReference>
<organism evidence="2 5">
    <name type="scientific">Deinococcus wulumuqiensis</name>
    <dbReference type="NCBI Taxonomy" id="980427"/>
    <lineage>
        <taxon>Bacteria</taxon>
        <taxon>Thermotogati</taxon>
        <taxon>Deinococcota</taxon>
        <taxon>Deinococci</taxon>
        <taxon>Deinococcales</taxon>
        <taxon>Deinococcaceae</taxon>
        <taxon>Deinococcus</taxon>
    </lineage>
</organism>